<keyword evidence="4 9" id="KW-0812">Transmembrane</keyword>
<evidence type="ECO:0000256" key="5">
    <source>
        <dbReference type="ARBA" id="ARBA00022741"/>
    </source>
</evidence>
<keyword evidence="6" id="KW-0067">ATP-binding</keyword>
<evidence type="ECO:0000313" key="12">
    <source>
        <dbReference type="Proteomes" id="UP001428341"/>
    </source>
</evidence>
<dbReference type="GO" id="GO:0005886">
    <property type="term" value="C:plasma membrane"/>
    <property type="evidence" value="ECO:0007669"/>
    <property type="project" value="TreeGrafter"/>
</dbReference>
<comment type="subcellular location">
    <subcellularLocation>
        <location evidence="1">Membrane</location>
        <topology evidence="1">Multi-pass membrane protein</topology>
    </subcellularLocation>
</comment>
<dbReference type="GO" id="GO:0005524">
    <property type="term" value="F:ATP binding"/>
    <property type="evidence" value="ECO:0007669"/>
    <property type="project" value="UniProtKB-KW"/>
</dbReference>
<dbReference type="SUPFAM" id="SSF52540">
    <property type="entry name" value="P-loop containing nucleoside triphosphate hydrolases"/>
    <property type="match status" value="1"/>
</dbReference>
<dbReference type="CDD" id="cd03213">
    <property type="entry name" value="ABCG_EPDR"/>
    <property type="match status" value="1"/>
</dbReference>
<feature type="transmembrane region" description="Helical" evidence="9">
    <location>
        <begin position="492"/>
        <end position="514"/>
    </location>
</feature>
<evidence type="ECO:0000256" key="9">
    <source>
        <dbReference type="SAM" id="Phobius"/>
    </source>
</evidence>
<dbReference type="AlphaFoldDB" id="A0AAP0MGZ5"/>
<organism evidence="11 12">
    <name type="scientific">Citrus x changshan-huyou</name>
    <dbReference type="NCBI Taxonomy" id="2935761"/>
    <lineage>
        <taxon>Eukaryota</taxon>
        <taxon>Viridiplantae</taxon>
        <taxon>Streptophyta</taxon>
        <taxon>Embryophyta</taxon>
        <taxon>Tracheophyta</taxon>
        <taxon>Spermatophyta</taxon>
        <taxon>Magnoliopsida</taxon>
        <taxon>eudicotyledons</taxon>
        <taxon>Gunneridae</taxon>
        <taxon>Pentapetalae</taxon>
        <taxon>rosids</taxon>
        <taxon>malvids</taxon>
        <taxon>Sapindales</taxon>
        <taxon>Rutaceae</taxon>
        <taxon>Aurantioideae</taxon>
        <taxon>Citrus</taxon>
    </lineage>
</organism>
<comment type="caution">
    <text evidence="11">The sequence shown here is derived from an EMBL/GenBank/DDBJ whole genome shotgun (WGS) entry which is preliminary data.</text>
</comment>
<dbReference type="SMART" id="SM00382">
    <property type="entry name" value="AAA"/>
    <property type="match status" value="1"/>
</dbReference>
<dbReference type="PROSITE" id="PS50893">
    <property type="entry name" value="ABC_TRANSPORTER_2"/>
    <property type="match status" value="1"/>
</dbReference>
<accession>A0AAP0MGZ5</accession>
<dbReference type="PROSITE" id="PS00211">
    <property type="entry name" value="ABC_TRANSPORTER_1"/>
    <property type="match status" value="1"/>
</dbReference>
<evidence type="ECO:0000256" key="7">
    <source>
        <dbReference type="ARBA" id="ARBA00022989"/>
    </source>
</evidence>
<evidence type="ECO:0000259" key="10">
    <source>
        <dbReference type="PROSITE" id="PS50893"/>
    </source>
</evidence>
<dbReference type="Pfam" id="PF00005">
    <property type="entry name" value="ABC_tran"/>
    <property type="match status" value="1"/>
</dbReference>
<dbReference type="GO" id="GO:0016887">
    <property type="term" value="F:ATP hydrolysis activity"/>
    <property type="evidence" value="ECO:0007669"/>
    <property type="project" value="InterPro"/>
</dbReference>
<dbReference type="InterPro" id="IPR013525">
    <property type="entry name" value="ABC2_TM"/>
</dbReference>
<feature type="transmembrane region" description="Helical" evidence="9">
    <location>
        <begin position="411"/>
        <end position="432"/>
    </location>
</feature>
<dbReference type="PANTHER" id="PTHR48041:SF22">
    <property type="entry name" value="ABC TRANSPORTER G FAMILY MEMBER 9"/>
    <property type="match status" value="1"/>
</dbReference>
<evidence type="ECO:0000256" key="8">
    <source>
        <dbReference type="ARBA" id="ARBA00023136"/>
    </source>
</evidence>
<keyword evidence="5" id="KW-0547">Nucleotide-binding</keyword>
<feature type="domain" description="ABC transporter" evidence="10">
    <location>
        <begin position="39"/>
        <end position="288"/>
    </location>
</feature>
<dbReference type="Proteomes" id="UP001428341">
    <property type="component" value="Unassembled WGS sequence"/>
</dbReference>
<dbReference type="EMBL" id="JBCGBO010000004">
    <property type="protein sequence ID" value="KAK9209300.1"/>
    <property type="molecule type" value="Genomic_DNA"/>
</dbReference>
<dbReference type="FunFam" id="3.40.50.300:FF:000337">
    <property type="entry name" value="ABC transporter G family member 22"/>
    <property type="match status" value="1"/>
</dbReference>
<evidence type="ECO:0000256" key="6">
    <source>
        <dbReference type="ARBA" id="ARBA00022840"/>
    </source>
</evidence>
<dbReference type="Pfam" id="PF01061">
    <property type="entry name" value="ABC2_membrane"/>
    <property type="match status" value="1"/>
</dbReference>
<dbReference type="InterPro" id="IPR017871">
    <property type="entry name" value="ABC_transporter-like_CS"/>
</dbReference>
<name>A0AAP0MGZ5_9ROSI</name>
<protein>
    <recommendedName>
        <fullName evidence="10">ABC transporter domain-containing protein</fullName>
    </recommendedName>
</protein>
<evidence type="ECO:0000313" key="11">
    <source>
        <dbReference type="EMBL" id="KAK9209300.1"/>
    </source>
</evidence>
<keyword evidence="3" id="KW-0813">Transport</keyword>
<dbReference type="InterPro" id="IPR003439">
    <property type="entry name" value="ABC_transporter-like_ATP-bd"/>
</dbReference>
<feature type="transmembrane region" description="Helical" evidence="9">
    <location>
        <begin position="600"/>
        <end position="620"/>
    </location>
</feature>
<comment type="similarity">
    <text evidence="2">Belongs to the ABC transporter superfamily. ABCG family. Eye pigment precursor importer (TC 3.A.1.204) subfamily.</text>
</comment>
<gene>
    <name evidence="11" type="ORF">WN944_001665</name>
</gene>
<evidence type="ECO:0000256" key="4">
    <source>
        <dbReference type="ARBA" id="ARBA00022692"/>
    </source>
</evidence>
<proteinExistence type="inferred from homology"/>
<dbReference type="InterPro" id="IPR003593">
    <property type="entry name" value="AAA+_ATPase"/>
</dbReference>
<keyword evidence="8 9" id="KW-0472">Membrane</keyword>
<feature type="transmembrane region" description="Helical" evidence="9">
    <location>
        <begin position="378"/>
        <end position="399"/>
    </location>
</feature>
<evidence type="ECO:0000256" key="3">
    <source>
        <dbReference type="ARBA" id="ARBA00022448"/>
    </source>
</evidence>
<evidence type="ECO:0000256" key="1">
    <source>
        <dbReference type="ARBA" id="ARBA00004141"/>
    </source>
</evidence>
<dbReference type="InterPro" id="IPR050352">
    <property type="entry name" value="ABCG_transporters"/>
</dbReference>
<dbReference type="InterPro" id="IPR027417">
    <property type="entry name" value="P-loop_NTPase"/>
</dbReference>
<reference evidence="11 12" key="1">
    <citation type="submission" date="2024-05" db="EMBL/GenBank/DDBJ databases">
        <title>Haplotype-resolved chromosome-level genome assembly of Huyou (Citrus changshanensis).</title>
        <authorList>
            <person name="Miao C."/>
            <person name="Chen W."/>
            <person name="Wu Y."/>
            <person name="Wang L."/>
            <person name="Zhao S."/>
            <person name="Grierson D."/>
            <person name="Xu C."/>
            <person name="Chen K."/>
        </authorList>
    </citation>
    <scope>NUCLEOTIDE SEQUENCE [LARGE SCALE GENOMIC DNA]</scope>
    <source>
        <strain evidence="11">01-14</strain>
        <tissue evidence="11">Leaf</tissue>
    </source>
</reference>
<dbReference type="GO" id="GO:0140359">
    <property type="term" value="F:ABC-type transporter activity"/>
    <property type="evidence" value="ECO:0007669"/>
    <property type="project" value="InterPro"/>
</dbReference>
<dbReference type="PANTHER" id="PTHR48041">
    <property type="entry name" value="ABC TRANSPORTER G FAMILY MEMBER 28"/>
    <property type="match status" value="1"/>
</dbReference>
<sequence>MEMIKVVANDINEAQTDQKEDQLLEASDVFTRAKHPVTLKFEDIVYKIKMKKGFYGSNKKIEEKAILKGITGMVKPGEMLAMLGPSGCGKTTLLTALGGRLGRINGRITYNGKPFLNQMTRNTGFVTQEDVLSPYLTVTETMVFTALLQLPNSFTEKEKIKCAEAVMTELGLSECKNSLIGGPLTRGVSGGERKRVSIGQEILINPSLLFLDEPTSGLDSTIAQQILSILLKLANGGRTIVMTIHQPSNMLYYMFHKVLLLSEGYPLYFGESSGAMDYFASIGYCPSVPMNPSDFLLDLASGVPSNGSWKEQALVKKTLISSYEKNLADKLKSELTQENENESQDQPEDKQFRRFSTTWWQQFRVLLRRGVKEIMDESFSCLKIIEVLVIAFLSGLLWWQSSIYQIQDQIGLLFFFCDFWGFFPMLECIFTFPQEQKMLEKEISSGMYRLSAYFMSRIISDLPIKLVIPTVFVTITYWMAGLKPTASNFFETLFVLLFSVLVSQGLGLAIGAMVMEQKSATILGSIIMQLFVLAGGYYVQNVPSFIAWIEYLSIGHHTYKLLLGSQYNYNETYPCGDSGGLCLVGEHPTIKKVGLHRKDYSVIALAIMLVGYRLIAYIALMRIGATRNYI</sequence>
<dbReference type="Gene3D" id="3.40.50.300">
    <property type="entry name" value="P-loop containing nucleotide triphosphate hydrolases"/>
    <property type="match status" value="1"/>
</dbReference>
<feature type="transmembrane region" description="Helical" evidence="9">
    <location>
        <begin position="462"/>
        <end position="480"/>
    </location>
</feature>
<evidence type="ECO:0000256" key="2">
    <source>
        <dbReference type="ARBA" id="ARBA00005814"/>
    </source>
</evidence>
<keyword evidence="12" id="KW-1185">Reference proteome</keyword>
<feature type="transmembrane region" description="Helical" evidence="9">
    <location>
        <begin position="521"/>
        <end position="539"/>
    </location>
</feature>
<keyword evidence="7 9" id="KW-1133">Transmembrane helix</keyword>